<dbReference type="PANTHER" id="PTHR43028:SF5">
    <property type="entry name" value="3'(2'),5'-BISPHOSPHATE NUCLEOTIDASE 1"/>
    <property type="match status" value="1"/>
</dbReference>
<sequence>MDTERPIPELALRIVDLVTGMMNEIRPRLVQAALTGQRAENANLRHQDNFLSDHDLWMHGRYKDLLAEVMPSFIYASEEADPQVIGSAEHPDLCVLVDPLDTSELAVRALHGYTHIMIYSRSRKRPVLAVVGDIFHHVRLYVAGCDENGDDHAFTVTADGKWHPLNRPSNARLSQALVTNYLMRPDERFKPLADQQRFFDALSEPGSNGKKKGRIGVDFGSVSLCHVAAGFTDATVEFAKGFAVWDLAPGHYILHAAGGVTIDLEGHPITLDYGLNSMPEINKTMNTRRRFIAAGNQPLAEEILRTIRPTSSTPS</sequence>
<dbReference type="PANTHER" id="PTHR43028">
    <property type="entry name" value="3'(2'),5'-BISPHOSPHATE NUCLEOTIDASE 1"/>
    <property type="match status" value="1"/>
</dbReference>
<reference evidence="1 2" key="1">
    <citation type="submission" date="2023-11" db="EMBL/GenBank/DDBJ databases">
        <title>Lentzea sokolovensis, sp. nov., Lentzea kristufkii, sp. nov., and Lentzea miocenensis, sp. nov., rare actinobacteria from Sokolov Coal Basin, Miocene lacustrine sediment, Czech Republic.</title>
        <authorList>
            <person name="Lara A."/>
            <person name="Kotroba L."/>
            <person name="Nouioui I."/>
            <person name="Neumann-Schaal M."/>
            <person name="Mast Y."/>
            <person name="Chronakova A."/>
        </authorList>
    </citation>
    <scope>NUCLEOTIDE SEQUENCE [LARGE SCALE GENOMIC DNA]</scope>
    <source>
        <strain evidence="1 2">BCCO 10_0856</strain>
    </source>
</reference>
<accession>A0ABU4SZ77</accession>
<evidence type="ECO:0000313" key="2">
    <source>
        <dbReference type="Proteomes" id="UP001285521"/>
    </source>
</evidence>
<dbReference type="InterPro" id="IPR050725">
    <property type="entry name" value="CysQ/Inositol_MonoPase"/>
</dbReference>
<gene>
    <name evidence="1" type="ORF">SK803_13395</name>
</gene>
<dbReference type="SUPFAM" id="SSF56655">
    <property type="entry name" value="Carbohydrate phosphatase"/>
    <property type="match status" value="1"/>
</dbReference>
<proteinExistence type="predicted"/>
<dbReference type="InterPro" id="IPR000760">
    <property type="entry name" value="Inositol_monophosphatase-like"/>
</dbReference>
<dbReference type="RefSeq" id="WP_319966279.1">
    <property type="nucleotide sequence ID" value="NZ_JAXAVW010000009.1"/>
</dbReference>
<organism evidence="1 2">
    <name type="scientific">Lentzea miocenica</name>
    <dbReference type="NCBI Taxonomy" id="3095431"/>
    <lineage>
        <taxon>Bacteria</taxon>
        <taxon>Bacillati</taxon>
        <taxon>Actinomycetota</taxon>
        <taxon>Actinomycetes</taxon>
        <taxon>Pseudonocardiales</taxon>
        <taxon>Pseudonocardiaceae</taxon>
        <taxon>Lentzea</taxon>
    </lineage>
</organism>
<dbReference type="Gene3D" id="3.30.540.10">
    <property type="entry name" value="Fructose-1,6-Bisphosphatase, subunit A, domain 1"/>
    <property type="match status" value="1"/>
</dbReference>
<dbReference type="Gene3D" id="3.40.190.80">
    <property type="match status" value="1"/>
</dbReference>
<comment type="caution">
    <text evidence="1">The sequence shown here is derived from an EMBL/GenBank/DDBJ whole genome shotgun (WGS) entry which is preliminary data.</text>
</comment>
<keyword evidence="2" id="KW-1185">Reference proteome</keyword>
<evidence type="ECO:0000313" key="1">
    <source>
        <dbReference type="EMBL" id="MDX8031216.1"/>
    </source>
</evidence>
<reference evidence="1 2" key="2">
    <citation type="submission" date="2023-11" db="EMBL/GenBank/DDBJ databases">
        <authorList>
            <person name="Lara A.C."/>
            <person name="Chronakova A."/>
        </authorList>
    </citation>
    <scope>NUCLEOTIDE SEQUENCE [LARGE SCALE GENOMIC DNA]</scope>
    <source>
        <strain evidence="1 2">BCCO 10_0856</strain>
    </source>
</reference>
<dbReference type="EMBL" id="JAXAVW010000009">
    <property type="protein sequence ID" value="MDX8031216.1"/>
    <property type="molecule type" value="Genomic_DNA"/>
</dbReference>
<name>A0ABU4SZ77_9PSEU</name>
<dbReference type="Pfam" id="PF00459">
    <property type="entry name" value="Inositol_P"/>
    <property type="match status" value="1"/>
</dbReference>
<dbReference type="Proteomes" id="UP001285521">
    <property type="component" value="Unassembled WGS sequence"/>
</dbReference>
<protein>
    <submittedName>
        <fullName evidence="1">Inositol monophosphatase family protein</fullName>
    </submittedName>
</protein>